<dbReference type="InterPro" id="IPR003501">
    <property type="entry name" value="PTS_EIIB_2/3"/>
</dbReference>
<dbReference type="CDD" id="cd05569">
    <property type="entry name" value="PTS_IIB_fructose"/>
    <property type="match status" value="1"/>
</dbReference>
<reference evidence="16" key="1">
    <citation type="submission" date="2021-03" db="EMBL/GenBank/DDBJ databases">
        <title>Taxonomic study of Clostridium polyendosporum from meadow-gley soil under rice.</title>
        <authorList>
            <person name="Kobayashi H."/>
            <person name="Tanizawa Y."/>
            <person name="Yagura M."/>
        </authorList>
    </citation>
    <scope>NUCLEOTIDE SEQUENCE</scope>
    <source>
        <strain evidence="16">JCM 30710</strain>
    </source>
</reference>
<dbReference type="NCBIfam" id="TIGR01427">
    <property type="entry name" value="PTS_IIC_fructo"/>
    <property type="match status" value="1"/>
</dbReference>
<dbReference type="RefSeq" id="WP_212905041.1">
    <property type="nucleotide sequence ID" value="NZ_BOPZ01000035.1"/>
</dbReference>
<feature type="transmembrane region" description="Helical" evidence="12">
    <location>
        <begin position="466"/>
        <end position="484"/>
    </location>
</feature>
<dbReference type="InterPro" id="IPR013011">
    <property type="entry name" value="PTS_EIIB_2"/>
</dbReference>
<feature type="transmembrane region" description="Helical" evidence="12">
    <location>
        <begin position="563"/>
        <end position="582"/>
    </location>
</feature>
<dbReference type="InterPro" id="IPR002178">
    <property type="entry name" value="PTS_EIIA_type-2_dom"/>
</dbReference>
<feature type="domain" description="PTS EIIB type-2" evidence="14">
    <location>
        <begin position="175"/>
        <end position="270"/>
    </location>
</feature>
<dbReference type="FunFam" id="3.40.50.2300:FF:000014">
    <property type="entry name" value="PTS system fructose-like transporter subunit IIB"/>
    <property type="match status" value="1"/>
</dbReference>
<dbReference type="AlphaFoldDB" id="A0A919S243"/>
<evidence type="ECO:0000256" key="4">
    <source>
        <dbReference type="ARBA" id="ARBA00022475"/>
    </source>
</evidence>
<gene>
    <name evidence="16" type="primary">fruA_1</name>
    <name evidence="16" type="ORF">CPJCM30710_30330</name>
</gene>
<dbReference type="Pfam" id="PF02302">
    <property type="entry name" value="PTS_IIB"/>
    <property type="match status" value="1"/>
</dbReference>
<evidence type="ECO:0000256" key="3">
    <source>
        <dbReference type="ARBA" id="ARBA00022448"/>
    </source>
</evidence>
<keyword evidence="8" id="KW-0598">Phosphotransferase system</keyword>
<dbReference type="PROSITE" id="PS51104">
    <property type="entry name" value="PTS_EIIC_TYPE_2"/>
    <property type="match status" value="1"/>
</dbReference>
<evidence type="ECO:0000256" key="10">
    <source>
        <dbReference type="ARBA" id="ARBA00022989"/>
    </source>
</evidence>
<keyword evidence="4" id="KW-1003">Cell membrane</keyword>
<sequence>MKITELLKKDTIIIDLKSKSKPEVINELVNKLNTAGRLNDKEEYKKAILKREEQFSTGIGDGIAIPHAKTAAVKIPALAFGRSKAGIDYDSLDGNNAHIFFMIAASEGAHNDHLDTLSRLSSMLMNEEFRKKLMDAKTAEDILTLIDKEEQSYLAAQEVENEEIKEEVKEEKGLVLAVTACPTGIAHTYMAADALKNKAKEMGVGIKVETCGSTGVKNRLKDEDIAKASAIIVAADKQVEMARFEGKKVIQVPVVQGIKKSEELINRAVKGDAPVYHHSGNSDKDSTDKGGRTGFYKHLMSGVSNMLPFVVGGGILIAICFMFGIKAFDPNDPSFNPVAKLLMDIGGGNAFFLMIPVLAGFIGMSIADRPGFAPAMVGGLIAANNGAGFLGGLIAGFLGGYVVVMLKKAFDKLPQSVEGIKPVLLYPLFGILITGAIMFLLVVNPVKAINLGLQNWLSSMGTANKVLLGLVLGGMMAVDMGGPINKAAFTFGIAMISAGNYYPHAAIMAGGMVPPLGIAIATTIFRNRFTKQERESGITNYIMGASFITEGAIPFAAADPGRVIPSAIVGSAVAGALTMAFNVTLPAPHGGLFVIFITNHPWLYLLAILIGSVVTALMLGILKKPVEAEDRAKLVLETK</sequence>
<dbReference type="InterPro" id="IPR050864">
    <property type="entry name" value="Bacterial_PTS_Sugar_Transport"/>
</dbReference>
<evidence type="ECO:0000256" key="1">
    <source>
        <dbReference type="ARBA" id="ARBA00004429"/>
    </source>
</evidence>
<dbReference type="FunFam" id="3.40.930.10:FF:000009">
    <property type="entry name" value="PTS system, fructose specific IIABC component"/>
    <property type="match status" value="1"/>
</dbReference>
<dbReference type="PROSITE" id="PS51094">
    <property type="entry name" value="PTS_EIIA_TYPE_2"/>
    <property type="match status" value="1"/>
</dbReference>
<evidence type="ECO:0000256" key="6">
    <source>
        <dbReference type="ARBA" id="ARBA00022597"/>
    </source>
</evidence>
<dbReference type="SUPFAM" id="SSF55804">
    <property type="entry name" value="Phoshotransferase/anion transport protein"/>
    <property type="match status" value="1"/>
</dbReference>
<dbReference type="Gene3D" id="3.40.930.10">
    <property type="entry name" value="Mannitol-specific EII, Chain A"/>
    <property type="match status" value="1"/>
</dbReference>
<accession>A0A919S243</accession>
<dbReference type="InterPro" id="IPR003353">
    <property type="entry name" value="PTS_IIB_fruc"/>
</dbReference>
<dbReference type="PANTHER" id="PTHR30505:SF28">
    <property type="entry name" value="PTS SYSTEM 2-O-ALPHA-MANNOSYL-D-GLYCERATE-SPECIFIC EIIABC COMPONENT"/>
    <property type="match status" value="1"/>
</dbReference>
<feature type="transmembrane region" description="Helical" evidence="12">
    <location>
        <begin position="602"/>
        <end position="622"/>
    </location>
</feature>
<evidence type="ECO:0000256" key="12">
    <source>
        <dbReference type="SAM" id="Phobius"/>
    </source>
</evidence>
<dbReference type="InterPro" id="IPR016152">
    <property type="entry name" value="PTrfase/Anion_transptr"/>
</dbReference>
<evidence type="ECO:0000256" key="2">
    <source>
        <dbReference type="ARBA" id="ARBA00004496"/>
    </source>
</evidence>
<feature type="domain" description="PTS EIIA type-2" evidence="13">
    <location>
        <begin position="5"/>
        <end position="149"/>
    </location>
</feature>
<dbReference type="CDD" id="cd00211">
    <property type="entry name" value="PTS_IIA_fru"/>
    <property type="match status" value="1"/>
</dbReference>
<protein>
    <submittedName>
        <fullName evidence="16">PTS system fructose-specific EIIABC component</fullName>
    </submittedName>
</protein>
<evidence type="ECO:0000256" key="9">
    <source>
        <dbReference type="ARBA" id="ARBA00022692"/>
    </source>
</evidence>
<keyword evidence="11 12" id="KW-0472">Membrane</keyword>
<dbReference type="InterPro" id="IPR036095">
    <property type="entry name" value="PTS_EIIB-like_sf"/>
</dbReference>
<dbReference type="Gene3D" id="3.40.50.2300">
    <property type="match status" value="1"/>
</dbReference>
<feature type="transmembrane region" description="Helical" evidence="12">
    <location>
        <begin position="504"/>
        <end position="525"/>
    </location>
</feature>
<evidence type="ECO:0000313" key="16">
    <source>
        <dbReference type="EMBL" id="GIM30367.1"/>
    </source>
</evidence>
<dbReference type="NCBIfam" id="TIGR00848">
    <property type="entry name" value="fruA"/>
    <property type="match status" value="1"/>
</dbReference>
<dbReference type="PANTHER" id="PTHR30505">
    <property type="entry name" value="FRUCTOSE-LIKE PERMEASE"/>
    <property type="match status" value="1"/>
</dbReference>
<dbReference type="GO" id="GO:0090563">
    <property type="term" value="F:protein-phosphocysteine-sugar phosphotransferase activity"/>
    <property type="evidence" value="ECO:0007669"/>
    <property type="project" value="TreeGrafter"/>
</dbReference>
<dbReference type="InterPro" id="IPR004715">
    <property type="entry name" value="PTS_IIA_fruc"/>
</dbReference>
<evidence type="ECO:0000256" key="7">
    <source>
        <dbReference type="ARBA" id="ARBA00022679"/>
    </source>
</evidence>
<feature type="transmembrane region" description="Helical" evidence="12">
    <location>
        <begin position="345"/>
        <end position="367"/>
    </location>
</feature>
<dbReference type="SUPFAM" id="SSF52794">
    <property type="entry name" value="PTS system IIB component-like"/>
    <property type="match status" value="1"/>
</dbReference>
<comment type="caution">
    <text evidence="16">The sequence shown here is derived from an EMBL/GenBank/DDBJ whole genome shotgun (WGS) entry which is preliminary data.</text>
</comment>
<keyword evidence="10 12" id="KW-1133">Transmembrane helix</keyword>
<proteinExistence type="predicted"/>
<keyword evidence="7" id="KW-0808">Transferase</keyword>
<keyword evidence="17" id="KW-1185">Reference proteome</keyword>
<feature type="transmembrane region" description="Helical" evidence="12">
    <location>
        <begin position="306"/>
        <end position="325"/>
    </location>
</feature>
<keyword evidence="5" id="KW-0597">Phosphoprotein</keyword>
<dbReference type="NCBIfam" id="TIGR00829">
    <property type="entry name" value="FRU"/>
    <property type="match status" value="1"/>
</dbReference>
<feature type="domain" description="PTS EIIC type-2" evidence="15">
    <location>
        <begin position="295"/>
        <end position="625"/>
    </location>
</feature>
<keyword evidence="9 12" id="KW-0812">Transmembrane</keyword>
<feature type="transmembrane region" description="Helical" evidence="12">
    <location>
        <begin position="424"/>
        <end position="446"/>
    </location>
</feature>
<evidence type="ECO:0000259" key="13">
    <source>
        <dbReference type="PROSITE" id="PS51094"/>
    </source>
</evidence>
<dbReference type="EMBL" id="BOPZ01000035">
    <property type="protein sequence ID" value="GIM30367.1"/>
    <property type="molecule type" value="Genomic_DNA"/>
</dbReference>
<dbReference type="GO" id="GO:0009401">
    <property type="term" value="P:phosphoenolpyruvate-dependent sugar phosphotransferase system"/>
    <property type="evidence" value="ECO:0007669"/>
    <property type="project" value="UniProtKB-KW"/>
</dbReference>
<dbReference type="GO" id="GO:0005351">
    <property type="term" value="F:carbohydrate:proton symporter activity"/>
    <property type="evidence" value="ECO:0007669"/>
    <property type="project" value="InterPro"/>
</dbReference>
<name>A0A919S243_9CLOT</name>
<dbReference type="Proteomes" id="UP000679179">
    <property type="component" value="Unassembled WGS sequence"/>
</dbReference>
<dbReference type="InterPro" id="IPR006327">
    <property type="entry name" value="PTS_IIC_fruc"/>
</dbReference>
<evidence type="ECO:0000256" key="11">
    <source>
        <dbReference type="ARBA" id="ARBA00023136"/>
    </source>
</evidence>
<dbReference type="InterPro" id="IPR013014">
    <property type="entry name" value="PTS_EIIC_2"/>
</dbReference>
<comment type="subcellular location">
    <subcellularLocation>
        <location evidence="1">Cell inner membrane</location>
        <topology evidence="1">Multi-pass membrane protein</topology>
    </subcellularLocation>
    <subcellularLocation>
        <location evidence="2">Cytoplasm</location>
    </subcellularLocation>
</comment>
<evidence type="ECO:0000259" key="14">
    <source>
        <dbReference type="PROSITE" id="PS51099"/>
    </source>
</evidence>
<keyword evidence="3" id="KW-0813">Transport</keyword>
<dbReference type="PROSITE" id="PS51099">
    <property type="entry name" value="PTS_EIIB_TYPE_2"/>
    <property type="match status" value="1"/>
</dbReference>
<dbReference type="GO" id="GO:0022877">
    <property type="term" value="F:protein-N(PI)-phosphohistidine-fructose phosphotransferase system transporter activity"/>
    <property type="evidence" value="ECO:0007669"/>
    <property type="project" value="InterPro"/>
</dbReference>
<organism evidence="16 17">
    <name type="scientific">Clostridium polyendosporum</name>
    <dbReference type="NCBI Taxonomy" id="69208"/>
    <lineage>
        <taxon>Bacteria</taxon>
        <taxon>Bacillati</taxon>
        <taxon>Bacillota</taxon>
        <taxon>Clostridia</taxon>
        <taxon>Eubacteriales</taxon>
        <taxon>Clostridiaceae</taxon>
        <taxon>Clostridium</taxon>
    </lineage>
</organism>
<dbReference type="GO" id="GO:0005737">
    <property type="term" value="C:cytoplasm"/>
    <property type="evidence" value="ECO:0007669"/>
    <property type="project" value="UniProtKB-SubCell"/>
</dbReference>
<dbReference type="GO" id="GO:0005886">
    <property type="term" value="C:plasma membrane"/>
    <property type="evidence" value="ECO:0007669"/>
    <property type="project" value="UniProtKB-SubCell"/>
</dbReference>
<evidence type="ECO:0000256" key="5">
    <source>
        <dbReference type="ARBA" id="ARBA00022553"/>
    </source>
</evidence>
<dbReference type="PROSITE" id="PS00372">
    <property type="entry name" value="PTS_EIIA_TYPE_2_HIS"/>
    <property type="match status" value="1"/>
</dbReference>
<keyword evidence="6" id="KW-0762">Sugar transport</keyword>
<feature type="transmembrane region" description="Helical" evidence="12">
    <location>
        <begin position="379"/>
        <end position="404"/>
    </location>
</feature>
<dbReference type="Pfam" id="PF00359">
    <property type="entry name" value="PTS_EIIA_2"/>
    <property type="match status" value="1"/>
</dbReference>
<evidence type="ECO:0000259" key="15">
    <source>
        <dbReference type="PROSITE" id="PS51104"/>
    </source>
</evidence>
<evidence type="ECO:0000313" key="17">
    <source>
        <dbReference type="Proteomes" id="UP000679179"/>
    </source>
</evidence>
<evidence type="ECO:0000256" key="8">
    <source>
        <dbReference type="ARBA" id="ARBA00022683"/>
    </source>
</evidence>